<evidence type="ECO:0000256" key="1">
    <source>
        <dbReference type="SAM" id="MobiDB-lite"/>
    </source>
</evidence>
<feature type="region of interest" description="Disordered" evidence="1">
    <location>
        <begin position="1"/>
        <end position="26"/>
    </location>
</feature>
<evidence type="ECO:0000313" key="4">
    <source>
        <dbReference type="Proteomes" id="UP000295444"/>
    </source>
</evidence>
<keyword evidence="4" id="KW-1185">Reference proteome</keyword>
<dbReference type="Proteomes" id="UP000295444">
    <property type="component" value="Unassembled WGS sequence"/>
</dbReference>
<feature type="compositionally biased region" description="Gly residues" evidence="1">
    <location>
        <begin position="64"/>
        <end position="73"/>
    </location>
</feature>
<organism evidence="3 4">
    <name type="scientific">Labedaea rhizosphaerae</name>
    <dbReference type="NCBI Taxonomy" id="598644"/>
    <lineage>
        <taxon>Bacteria</taxon>
        <taxon>Bacillati</taxon>
        <taxon>Actinomycetota</taxon>
        <taxon>Actinomycetes</taxon>
        <taxon>Pseudonocardiales</taxon>
        <taxon>Pseudonocardiaceae</taxon>
        <taxon>Labedaea</taxon>
    </lineage>
</organism>
<evidence type="ECO:0000313" key="3">
    <source>
        <dbReference type="EMBL" id="TDQ04063.1"/>
    </source>
</evidence>
<gene>
    <name evidence="3" type="ORF">EV186_1013</name>
</gene>
<keyword evidence="2" id="KW-0812">Transmembrane</keyword>
<evidence type="ECO:0000256" key="2">
    <source>
        <dbReference type="SAM" id="Phobius"/>
    </source>
</evidence>
<reference evidence="3 4" key="1">
    <citation type="submission" date="2019-03" db="EMBL/GenBank/DDBJ databases">
        <title>Genomic Encyclopedia of Type Strains, Phase IV (KMG-IV): sequencing the most valuable type-strain genomes for metagenomic binning, comparative biology and taxonomic classification.</title>
        <authorList>
            <person name="Goeker M."/>
        </authorList>
    </citation>
    <scope>NUCLEOTIDE SEQUENCE [LARGE SCALE GENOMIC DNA]</scope>
    <source>
        <strain evidence="3 4">DSM 45361</strain>
    </source>
</reference>
<feature type="region of interest" description="Disordered" evidence="1">
    <location>
        <begin position="55"/>
        <end position="94"/>
    </location>
</feature>
<sequence length="210" mass="21809">MRPTRPAQPAGKARRHHHHRRHSGPGGRTAWIVGLAVALAVAVVALVVVLVSNGGDHDSAGPDATGGTGGTGGSARAARPTAVPNRQPVRPKSPYEQVGYDYVSAVQNNDLDSARRLACASFRDQVKLAPLGLHSPTGVTVDKVDTFELGGSSALGGTDGEPLEKASVGIRVQDGDNWVQWVFAIRPEGGAPRVCGQSVVDNLDPVPDPT</sequence>
<name>A0A4R6SLN6_LABRH</name>
<dbReference type="AlphaFoldDB" id="A0A4R6SLN6"/>
<dbReference type="EMBL" id="SNXZ01000001">
    <property type="protein sequence ID" value="TDQ04063.1"/>
    <property type="molecule type" value="Genomic_DNA"/>
</dbReference>
<keyword evidence="2" id="KW-1133">Transmembrane helix</keyword>
<feature type="compositionally biased region" description="Basic residues" evidence="1">
    <location>
        <begin position="12"/>
        <end position="23"/>
    </location>
</feature>
<proteinExistence type="predicted"/>
<accession>A0A4R6SLN6</accession>
<keyword evidence="2" id="KW-0472">Membrane</keyword>
<feature type="transmembrane region" description="Helical" evidence="2">
    <location>
        <begin position="30"/>
        <end position="51"/>
    </location>
</feature>
<protein>
    <submittedName>
        <fullName evidence="3">Uncharacterized protein</fullName>
    </submittedName>
</protein>
<comment type="caution">
    <text evidence="3">The sequence shown here is derived from an EMBL/GenBank/DDBJ whole genome shotgun (WGS) entry which is preliminary data.</text>
</comment>